<dbReference type="OrthoDB" id="1393025at2"/>
<evidence type="ECO:0000313" key="3">
    <source>
        <dbReference type="Proteomes" id="UP000290889"/>
    </source>
</evidence>
<sequence>MGALVEIGNSTELNGKDPTFEIVTSYQFAKPDPRRKIVGFEIEDEEIQEEVEEVSKEKKLSRKERKALALLAEKEKQDSIIAVQKRDSVALAKRRAEEEESQRAAAELERKKDSVAAVAMRNDEEAKKEQVVEPQQGERFEEAVLTEDIRPGFYLIVNVFGTQRYYNSFMETLRKRGLEPKSFYRTQRKLNYVYLRRYDTMGEARKARDSRFNGKYSDAIWIFRVRVE</sequence>
<reference evidence="2 3" key="1">
    <citation type="submission" date="2019-01" db="EMBL/GenBank/DDBJ databases">
        <title>Muriicola soli sp. nov., isolated from soil.</title>
        <authorList>
            <person name="Kang H.J."/>
            <person name="Kim S.B."/>
        </authorList>
    </citation>
    <scope>NUCLEOTIDE SEQUENCE [LARGE SCALE GENOMIC DNA]</scope>
    <source>
        <strain evidence="2 3">MMS17-SY002</strain>
    </source>
</reference>
<proteinExistence type="predicted"/>
<keyword evidence="3" id="KW-1185">Reference proteome</keyword>
<dbReference type="KEGG" id="mur:EQY75_07310"/>
<accession>A0A411E9Z4</accession>
<name>A0A411E9Z4_9FLAO</name>
<dbReference type="RefSeq" id="WP_129604396.1">
    <property type="nucleotide sequence ID" value="NZ_CP035544.1"/>
</dbReference>
<gene>
    <name evidence="2" type="ORF">EQY75_07310</name>
</gene>
<dbReference type="Proteomes" id="UP000290889">
    <property type="component" value="Chromosome"/>
</dbReference>
<evidence type="ECO:0000256" key="1">
    <source>
        <dbReference type="SAM" id="Coils"/>
    </source>
</evidence>
<keyword evidence="1" id="KW-0175">Coiled coil</keyword>
<feature type="coiled-coil region" evidence="1">
    <location>
        <begin position="37"/>
        <end position="64"/>
    </location>
</feature>
<evidence type="ECO:0008006" key="4">
    <source>
        <dbReference type="Google" id="ProtNLM"/>
    </source>
</evidence>
<evidence type="ECO:0000313" key="2">
    <source>
        <dbReference type="EMBL" id="QBA64354.1"/>
    </source>
</evidence>
<organism evidence="2 3">
    <name type="scientific">Muriicola soli</name>
    <dbReference type="NCBI Taxonomy" id="2507538"/>
    <lineage>
        <taxon>Bacteria</taxon>
        <taxon>Pseudomonadati</taxon>
        <taxon>Bacteroidota</taxon>
        <taxon>Flavobacteriia</taxon>
        <taxon>Flavobacteriales</taxon>
        <taxon>Flavobacteriaceae</taxon>
        <taxon>Muriicola</taxon>
    </lineage>
</organism>
<dbReference type="AlphaFoldDB" id="A0A411E9Z4"/>
<dbReference type="EMBL" id="CP035544">
    <property type="protein sequence ID" value="QBA64354.1"/>
    <property type="molecule type" value="Genomic_DNA"/>
</dbReference>
<protein>
    <recommendedName>
        <fullName evidence="4">SPOR domain-containing protein</fullName>
    </recommendedName>
</protein>